<dbReference type="InterPro" id="IPR016053">
    <property type="entry name" value="Haem_Oase-like"/>
</dbReference>
<proteinExistence type="predicted"/>
<dbReference type="AlphaFoldDB" id="A0A366HGU1"/>
<reference evidence="1 2" key="1">
    <citation type="submission" date="2018-06" db="EMBL/GenBank/DDBJ databases">
        <title>Genomic Encyclopedia of Type Strains, Phase IV (KMG-IV): sequencing the most valuable type-strain genomes for metagenomic binning, comparative biology and taxonomic classification.</title>
        <authorList>
            <person name="Goeker M."/>
        </authorList>
    </citation>
    <scope>NUCLEOTIDE SEQUENCE [LARGE SCALE GENOMIC DNA]</scope>
    <source>
        <strain evidence="1 2">DSM 25532</strain>
    </source>
</reference>
<accession>A0A366HGU1</accession>
<dbReference type="Gene3D" id="1.20.910.10">
    <property type="entry name" value="Heme oxygenase-like"/>
    <property type="match status" value="1"/>
</dbReference>
<dbReference type="Pfam" id="PF01126">
    <property type="entry name" value="Heme_oxygenase"/>
    <property type="match status" value="1"/>
</dbReference>
<dbReference type="CDD" id="cd19166">
    <property type="entry name" value="HemeO-bac"/>
    <property type="match status" value="1"/>
</dbReference>
<dbReference type="InterPro" id="IPR016084">
    <property type="entry name" value="Haem_Oase-like_multi-hlx"/>
</dbReference>
<gene>
    <name evidence="1" type="ORF">DES53_107243</name>
</gene>
<keyword evidence="2" id="KW-1185">Reference proteome</keyword>
<protein>
    <submittedName>
        <fullName evidence="1">Heme oxygenase</fullName>
    </submittedName>
</protein>
<dbReference type="SUPFAM" id="SSF48613">
    <property type="entry name" value="Heme oxygenase-like"/>
    <property type="match status" value="1"/>
</dbReference>
<evidence type="ECO:0000313" key="1">
    <source>
        <dbReference type="EMBL" id="RBP41411.1"/>
    </source>
</evidence>
<evidence type="ECO:0000313" key="2">
    <source>
        <dbReference type="Proteomes" id="UP000253426"/>
    </source>
</evidence>
<dbReference type="GO" id="GO:0004392">
    <property type="term" value="F:heme oxygenase (decyclizing) activity"/>
    <property type="evidence" value="ECO:0007669"/>
    <property type="project" value="InterPro"/>
</dbReference>
<dbReference type="GO" id="GO:0006788">
    <property type="term" value="P:heme oxidation"/>
    <property type="evidence" value="ECO:0007669"/>
    <property type="project" value="InterPro"/>
</dbReference>
<sequence length="156" mass="17748">MLEVFYGFYAPMEELLSHGHGWELQGIQFDQRRKADWLKQDLQALGLGIEQINDLPTCEDLPVVQENDPAFGSFYVLEGSTLGGRHISAMLQGRPISEGARKFFRGYGEETGSMWKQFCNALERHAERGDHDRIIHGANATFRSLQRWIAKEGLHA</sequence>
<name>A0A366HGU1_9BACT</name>
<organism evidence="1 2">
    <name type="scientific">Roseimicrobium gellanilyticum</name>
    <dbReference type="NCBI Taxonomy" id="748857"/>
    <lineage>
        <taxon>Bacteria</taxon>
        <taxon>Pseudomonadati</taxon>
        <taxon>Verrucomicrobiota</taxon>
        <taxon>Verrucomicrobiia</taxon>
        <taxon>Verrucomicrobiales</taxon>
        <taxon>Verrucomicrobiaceae</taxon>
        <taxon>Roseimicrobium</taxon>
    </lineage>
</organism>
<dbReference type="EMBL" id="QNRR01000007">
    <property type="protein sequence ID" value="RBP41411.1"/>
    <property type="molecule type" value="Genomic_DNA"/>
</dbReference>
<comment type="caution">
    <text evidence="1">The sequence shown here is derived from an EMBL/GenBank/DDBJ whole genome shotgun (WGS) entry which is preliminary data.</text>
</comment>
<dbReference type="Proteomes" id="UP000253426">
    <property type="component" value="Unassembled WGS sequence"/>
</dbReference>